<dbReference type="SUPFAM" id="SSF51726">
    <property type="entry name" value="UROD/MetE-like"/>
    <property type="match status" value="1"/>
</dbReference>
<organism evidence="2 3">
    <name type="scientific">Marispirochaeta aestuarii</name>
    <dbReference type="NCBI Taxonomy" id="1963862"/>
    <lineage>
        <taxon>Bacteria</taxon>
        <taxon>Pseudomonadati</taxon>
        <taxon>Spirochaetota</taxon>
        <taxon>Spirochaetia</taxon>
        <taxon>Spirochaetales</taxon>
        <taxon>Spirochaetaceae</taxon>
        <taxon>Marispirochaeta</taxon>
    </lineage>
</organism>
<gene>
    <name evidence="2" type="ORF">B4O97_13665</name>
</gene>
<accession>A0A1Y1RVP8</accession>
<sequence length="395" mass="45583">MNYSEIILSAIKGEPTPELPCAPRMDLWYLSNYYRGTLPREYRNATLLEIMEDLEVGFNTTNPNFLERTSEDDEAHRALGRYQSSDIPYRVVVECDQRCRREGDLYISEYFTPYGTIRTQTLYTMEMRKAGITNTHIQEKAFKSEKDYEALGYIYEHMKVEPRPEAWETWRERAGDRGPMIFWVSSEGSPYHLLSKYLMPFELFCYEMFDHPEKMQELADKISKSFYDALDLGLNSEAEILRVGANYDSTIENPPFFREHILPDLKTCADKAHEKGKYLLSHTDGENSGLLDLYLECGIDIADSICPAPMTSVSFKEYRETFKDTVTIYGGVPSIIFLPSSVSEYEFEKFLDDFLIDAGDGKNLIVSIADTAPPDADFSRIRKFVRKIKEFGPVD</sequence>
<name>A0A1Y1RVP8_9SPIO</name>
<feature type="domain" description="Uroporphyrinogen decarboxylase (URO-D)" evidence="1">
    <location>
        <begin position="135"/>
        <end position="390"/>
    </location>
</feature>
<evidence type="ECO:0000259" key="1">
    <source>
        <dbReference type="Pfam" id="PF01208"/>
    </source>
</evidence>
<dbReference type="Proteomes" id="UP000192343">
    <property type="component" value="Unassembled WGS sequence"/>
</dbReference>
<evidence type="ECO:0000313" key="2">
    <source>
        <dbReference type="EMBL" id="ORC34124.1"/>
    </source>
</evidence>
<proteinExistence type="predicted"/>
<dbReference type="InterPro" id="IPR038071">
    <property type="entry name" value="UROD/MetE-like_sf"/>
</dbReference>
<dbReference type="InterPro" id="IPR052024">
    <property type="entry name" value="Methanogen_methyltrans"/>
</dbReference>
<dbReference type="Pfam" id="PF01208">
    <property type="entry name" value="URO-D"/>
    <property type="match status" value="1"/>
</dbReference>
<dbReference type="EMBL" id="MWQY01000015">
    <property type="protein sequence ID" value="ORC34124.1"/>
    <property type="molecule type" value="Genomic_DNA"/>
</dbReference>
<dbReference type="InterPro" id="IPR000257">
    <property type="entry name" value="Uroporphyrinogen_deCOase"/>
</dbReference>
<evidence type="ECO:0000313" key="3">
    <source>
        <dbReference type="Proteomes" id="UP000192343"/>
    </source>
</evidence>
<reference evidence="2 3" key="1">
    <citation type="submission" date="2017-03" db="EMBL/GenBank/DDBJ databases">
        <title>Draft Genome sequence of Marispirochaeta sp. strain JC444.</title>
        <authorList>
            <person name="Shivani Y."/>
            <person name="Subhash Y."/>
            <person name="Sasikala C."/>
            <person name="Ramana C."/>
        </authorList>
    </citation>
    <scope>NUCLEOTIDE SEQUENCE [LARGE SCALE GENOMIC DNA]</scope>
    <source>
        <strain evidence="2 3">JC444</strain>
    </source>
</reference>
<dbReference type="PANTHER" id="PTHR47099">
    <property type="entry name" value="METHYLCOBAMIDE:COM METHYLTRANSFERASE MTBA"/>
    <property type="match status" value="1"/>
</dbReference>
<keyword evidence="3" id="KW-1185">Reference proteome</keyword>
<dbReference type="OrthoDB" id="1675989at2"/>
<dbReference type="Gene3D" id="3.20.20.210">
    <property type="match status" value="1"/>
</dbReference>
<dbReference type="RefSeq" id="WP_083051635.1">
    <property type="nucleotide sequence ID" value="NZ_MWQY01000015.1"/>
</dbReference>
<dbReference type="GO" id="GO:0004853">
    <property type="term" value="F:uroporphyrinogen decarboxylase activity"/>
    <property type="evidence" value="ECO:0007669"/>
    <property type="project" value="InterPro"/>
</dbReference>
<protein>
    <recommendedName>
        <fullName evidence="1">Uroporphyrinogen decarboxylase (URO-D) domain-containing protein</fullName>
    </recommendedName>
</protein>
<comment type="caution">
    <text evidence="2">The sequence shown here is derived from an EMBL/GenBank/DDBJ whole genome shotgun (WGS) entry which is preliminary data.</text>
</comment>
<dbReference type="PANTHER" id="PTHR47099:SF1">
    <property type="entry name" value="METHYLCOBAMIDE:COM METHYLTRANSFERASE MTBA"/>
    <property type="match status" value="1"/>
</dbReference>
<dbReference type="AlphaFoldDB" id="A0A1Y1RVP8"/>
<dbReference type="GO" id="GO:0006779">
    <property type="term" value="P:porphyrin-containing compound biosynthetic process"/>
    <property type="evidence" value="ECO:0007669"/>
    <property type="project" value="InterPro"/>
</dbReference>
<dbReference type="STRING" id="1963862.B4O97_13665"/>